<proteinExistence type="predicted"/>
<feature type="transmembrane region" description="Helical" evidence="1">
    <location>
        <begin position="608"/>
        <end position="627"/>
    </location>
</feature>
<keyword evidence="1" id="KW-0812">Transmembrane</keyword>
<keyword evidence="1" id="KW-1133">Transmembrane helix</keyword>
<dbReference type="PROSITE" id="PS51061">
    <property type="entry name" value="R3H"/>
    <property type="match status" value="1"/>
</dbReference>
<feature type="transmembrane region" description="Helical" evidence="1">
    <location>
        <begin position="130"/>
        <end position="152"/>
    </location>
</feature>
<dbReference type="InterPro" id="IPR001374">
    <property type="entry name" value="R3H_dom"/>
</dbReference>
<feature type="domain" description="R3H" evidence="2">
    <location>
        <begin position="390"/>
        <end position="461"/>
    </location>
</feature>
<evidence type="ECO:0000256" key="1">
    <source>
        <dbReference type="SAM" id="Phobius"/>
    </source>
</evidence>
<feature type="transmembrane region" description="Helical" evidence="1">
    <location>
        <begin position="936"/>
        <end position="956"/>
    </location>
</feature>
<feature type="transmembrane region" description="Helical" evidence="1">
    <location>
        <begin position="757"/>
        <end position="774"/>
    </location>
</feature>
<keyword evidence="1" id="KW-0472">Membrane</keyword>
<dbReference type="Proteomes" id="UP001189429">
    <property type="component" value="Unassembled WGS sequence"/>
</dbReference>
<accession>A0ABN9T685</accession>
<name>A0ABN9T685_9DINO</name>
<feature type="transmembrane region" description="Helical" evidence="1">
    <location>
        <begin position="280"/>
        <end position="299"/>
    </location>
</feature>
<evidence type="ECO:0000259" key="2">
    <source>
        <dbReference type="PROSITE" id="PS51061"/>
    </source>
</evidence>
<feature type="transmembrane region" description="Helical" evidence="1">
    <location>
        <begin position="241"/>
        <end position="260"/>
    </location>
</feature>
<evidence type="ECO:0000313" key="3">
    <source>
        <dbReference type="EMBL" id="CAK0840509.1"/>
    </source>
</evidence>
<keyword evidence="4" id="KW-1185">Reference proteome</keyword>
<comment type="caution">
    <text evidence="3">The sequence shown here is derived from an EMBL/GenBank/DDBJ whole genome shotgun (WGS) entry which is preliminary data.</text>
</comment>
<sequence>MLSSDQAKQRLVGSEIVSAGDERKLRATIESILRDQEELRMSMPMKSVSTLTKTASSAGLATAASLTVFLSQPWCAALLPTITGLMFILTTSAESSGIRSKGLARLHSATASSLASQQETILAEADIRKALLPFGVGLTAIFSAACVSLRLFNSRVASDTAEGAFNPLSTFNGQRGLLLCTVSAVFGALSTSDQYLRMRTTLTLQPEEQKSDNETEWERRRLPSVTTEPTTLDRVVTGGTALAICLSPLAIEATIIGFNVSGMDPGAQFSQQLQEVADEAAVVISAIAGTLASLVYLLAEKDFADAEQRIAMQSKQSALSELFFAQALAEAAGLAFRSAVVGFTLGIGELLVEGLVGYEAKAAYLEGQRARKGDPTLVQESALSSTVEELERIRTDVFRVDRFTDDVRSQMLQLPVGTTQAFPKLRREGRRKVHSIAAELGFASQSVYDGGQRVVLVANERGAAEPERSDLDLLAVFGQLADDAGRQVQGLLRDGIPESSKPSFGAAVSIAALSFASPLLTSEIGVELATPFAAGALALQTVLQERNSKRTVGKAKRETAKLEQRLARASARLALATVALASLPTCVSVGMTAAIASCICFICDKSLLVYAFSATALMAAITAYAAAVQRQRRVRKYVSAAIDHVDGPGLPADILHSRKSWLAIGASLALLTPGSLLQRLTIASATVTFGTVLVLSAAASDLSCGEFYVARAERVLARTDAWSQEASCASRALPFGSAAAIVNTLLATALVSSVGPVSVVFSAIGLGVCARALQFGNQSQRYAKLAESEREDIQALKPRMPSPWRGRSATYAATVSQAGRDGAPAKGYVRSDLFVRDQQRRRRRSWRRLLQGGARGLWSWAGPRAIVTFLRIWQEDPPESEYRPTPAERAVESVRGDMDEVRVSVRSSEKNWLRTGSAVTLSTLAAILAPVVLSSYYVGVILPVAGAGLTLFAVAAESNARRSVAASKVWSAQLAEVTNFLEEMTSSSALYRHRLIAMTGVTACLAVMGLAVEHPWRMAAALRPMAHTVQAAVQWALVGITSFICLQSIQQVAMVLHWSRQVTEQMQAPIAVASVCDLRAEQPSEVLQQAWLLRQRPSPLALLAALPPLALAFWPPGRPLGQRVVASTAAGAFVVCTALLVAERAATNAELAQAARARTFSLADAFSNEAEQQAALLPLASAAAIACSALIAFGTEVNPFAASALTILQGVAWIVASRKGLAAKFESTASLQVEQVSESNRPAWKSGEGDNLPRRLRRFLLRM</sequence>
<dbReference type="EMBL" id="CAUYUJ010014386">
    <property type="protein sequence ID" value="CAK0840509.1"/>
    <property type="molecule type" value="Genomic_DNA"/>
</dbReference>
<protein>
    <recommendedName>
        <fullName evidence="2">R3H domain-containing protein</fullName>
    </recommendedName>
</protein>
<gene>
    <name evidence="3" type="ORF">PCOR1329_LOCUS35941</name>
</gene>
<evidence type="ECO:0000313" key="4">
    <source>
        <dbReference type="Proteomes" id="UP001189429"/>
    </source>
</evidence>
<organism evidence="3 4">
    <name type="scientific">Prorocentrum cordatum</name>
    <dbReference type="NCBI Taxonomy" id="2364126"/>
    <lineage>
        <taxon>Eukaryota</taxon>
        <taxon>Sar</taxon>
        <taxon>Alveolata</taxon>
        <taxon>Dinophyceae</taxon>
        <taxon>Prorocentrales</taxon>
        <taxon>Prorocentraceae</taxon>
        <taxon>Prorocentrum</taxon>
    </lineage>
</organism>
<reference evidence="3" key="1">
    <citation type="submission" date="2023-10" db="EMBL/GenBank/DDBJ databases">
        <authorList>
            <person name="Chen Y."/>
            <person name="Shah S."/>
            <person name="Dougan E. K."/>
            <person name="Thang M."/>
            <person name="Chan C."/>
        </authorList>
    </citation>
    <scope>NUCLEOTIDE SEQUENCE [LARGE SCALE GENOMIC DNA]</scope>
</reference>
<feature type="transmembrane region" description="Helical" evidence="1">
    <location>
        <begin position="172"/>
        <end position="189"/>
    </location>
</feature>
<feature type="transmembrane region" description="Helical" evidence="1">
    <location>
        <begin position="995"/>
        <end position="1012"/>
    </location>
</feature>
<feature type="transmembrane region" description="Helical" evidence="1">
    <location>
        <begin position="573"/>
        <end position="602"/>
    </location>
</feature>
<feature type="transmembrane region" description="Helical" evidence="1">
    <location>
        <begin position="912"/>
        <end position="930"/>
    </location>
</feature>